<comment type="caution">
    <text evidence="2">The sequence shown here is derived from an EMBL/GenBank/DDBJ whole genome shotgun (WGS) entry which is preliminary data.</text>
</comment>
<dbReference type="PANTHER" id="PTHR31325">
    <property type="entry name" value="OS01G0798800 PROTEIN-RELATED"/>
    <property type="match status" value="1"/>
</dbReference>
<keyword evidence="3" id="KW-1185">Reference proteome</keyword>
<dbReference type="Pfam" id="PF04578">
    <property type="entry name" value="DUF594"/>
    <property type="match status" value="1"/>
</dbReference>
<dbReference type="AlphaFoldDB" id="A0A565CFI8"/>
<dbReference type="EMBL" id="CABITT030000007">
    <property type="protein sequence ID" value="VVB12480.1"/>
    <property type="molecule type" value="Genomic_DNA"/>
</dbReference>
<evidence type="ECO:0008006" key="4">
    <source>
        <dbReference type="Google" id="ProtNLM"/>
    </source>
</evidence>
<name>A0A565CFI8_9BRAS</name>
<evidence type="ECO:0000313" key="2">
    <source>
        <dbReference type="EMBL" id="VVB12480.1"/>
    </source>
</evidence>
<feature type="region of interest" description="Disordered" evidence="1">
    <location>
        <begin position="44"/>
        <end position="64"/>
    </location>
</feature>
<dbReference type="Proteomes" id="UP000489600">
    <property type="component" value="Unassembled WGS sequence"/>
</dbReference>
<reference evidence="2" key="1">
    <citation type="submission" date="2019-07" db="EMBL/GenBank/DDBJ databases">
        <authorList>
            <person name="Dittberner H."/>
        </authorList>
    </citation>
    <scope>NUCLEOTIDE SEQUENCE [LARGE SCALE GENOMIC DNA]</scope>
</reference>
<dbReference type="OrthoDB" id="1689146at2759"/>
<gene>
    <name evidence="2" type="ORF">ANE_LOCUS22924</name>
</gene>
<feature type="compositionally biased region" description="Polar residues" evidence="1">
    <location>
        <begin position="51"/>
        <end position="64"/>
    </location>
</feature>
<accession>A0A565CFI8</accession>
<sequence length="383" mass="44021">MAYNNNLQTQKSGDTLEEKVDKILESLIELNKLLCPLKEDPLGRSKKEQGITESNNQKTTLQRSQSAPPALDLVSFYLITRLQSLKLKLGKLEQLHTNLGEELDKHVGIVHELIKNRDSSKDLFHEIRLVRSVHSEPLTRNLWSFVFSELQIKSQIPENLKNTKTKSSAKRGWASSHTQIQIADHEMLLHYITDVDYDHSLLIWHIATELCYQEEASTKEKCNTSEYHKDREHSKILSDYMMYLLIKQPKLMSEIAGIGKIRFRDTLAEAERFFDKMGIRSSRSVKLACEKILSVDTSIEPRDVKGTHSKSVLFEACMLAKELPRLEKDYGKDKWETLSKVWLELLFHVASHCDGTTRLELFSKGGELINFIWPLMGHVGMGD</sequence>
<evidence type="ECO:0000256" key="1">
    <source>
        <dbReference type="SAM" id="MobiDB-lite"/>
    </source>
</evidence>
<organism evidence="2 3">
    <name type="scientific">Arabis nemorensis</name>
    <dbReference type="NCBI Taxonomy" id="586526"/>
    <lineage>
        <taxon>Eukaryota</taxon>
        <taxon>Viridiplantae</taxon>
        <taxon>Streptophyta</taxon>
        <taxon>Embryophyta</taxon>
        <taxon>Tracheophyta</taxon>
        <taxon>Spermatophyta</taxon>
        <taxon>Magnoliopsida</taxon>
        <taxon>eudicotyledons</taxon>
        <taxon>Gunneridae</taxon>
        <taxon>Pentapetalae</taxon>
        <taxon>rosids</taxon>
        <taxon>malvids</taxon>
        <taxon>Brassicales</taxon>
        <taxon>Brassicaceae</taxon>
        <taxon>Arabideae</taxon>
        <taxon>Arabis</taxon>
    </lineage>
</organism>
<evidence type="ECO:0000313" key="3">
    <source>
        <dbReference type="Proteomes" id="UP000489600"/>
    </source>
</evidence>
<dbReference type="InterPro" id="IPR007658">
    <property type="entry name" value="DUF594"/>
</dbReference>
<protein>
    <recommendedName>
        <fullName evidence="4">DUF4220 domain-containing protein</fullName>
    </recommendedName>
</protein>
<proteinExistence type="predicted"/>